<sequence length="388" mass="43083">MSSRTNSACIGRIWFSLVKCCKFSKYPELVLTFVPNGNAKPMRASGSRNEIMTGAAMGSEPMPSTAASAWTCQGRRRIHGTRDRRRESGVTAMPQQSSVGVSAQRRIESEALAAVELPNNVTRMSSMGRKALESLWELGPLKIDHFFERMKMRGGLRKRHVHVQVFDCDLNGLREKADKCDGITNTKAATSGVCATDAIAPTFNKGRSQREGPVSHNGENRIAGIGERYTLSEVPLHIFPMTTLVRDRLHRKATIDESSSRPVNSSCASRFGVDIELGGCKEVLLPGSGKVALNIEEKDLDNGRRTSRCGHEPTLDMLLPQRHNRRHHFRGFLRDWRLDGRGFWLLGANSVGEVQALEWYPESIRAWSCLIPASTLSQPRSMVQIILG</sequence>
<dbReference type="EMBL" id="KZ293658">
    <property type="protein sequence ID" value="PBK92801.1"/>
    <property type="molecule type" value="Genomic_DNA"/>
</dbReference>
<dbReference type="Proteomes" id="UP000217790">
    <property type="component" value="Unassembled WGS sequence"/>
</dbReference>
<organism evidence="2 3">
    <name type="scientific">Armillaria gallica</name>
    <name type="common">Bulbous honey fungus</name>
    <name type="synonym">Armillaria bulbosa</name>
    <dbReference type="NCBI Taxonomy" id="47427"/>
    <lineage>
        <taxon>Eukaryota</taxon>
        <taxon>Fungi</taxon>
        <taxon>Dikarya</taxon>
        <taxon>Basidiomycota</taxon>
        <taxon>Agaricomycotina</taxon>
        <taxon>Agaricomycetes</taxon>
        <taxon>Agaricomycetidae</taxon>
        <taxon>Agaricales</taxon>
        <taxon>Marasmiineae</taxon>
        <taxon>Physalacriaceae</taxon>
        <taxon>Armillaria</taxon>
    </lineage>
</organism>
<keyword evidence="3" id="KW-1185">Reference proteome</keyword>
<feature type="region of interest" description="Disordered" evidence="1">
    <location>
        <begin position="80"/>
        <end position="103"/>
    </location>
</feature>
<gene>
    <name evidence="2" type="ORF">ARMGADRAFT_1031004</name>
</gene>
<evidence type="ECO:0000313" key="2">
    <source>
        <dbReference type="EMBL" id="PBK92801.1"/>
    </source>
</evidence>
<reference evidence="3" key="1">
    <citation type="journal article" date="2017" name="Nat. Ecol. Evol.">
        <title>Genome expansion and lineage-specific genetic innovations in the forest pathogenic fungi Armillaria.</title>
        <authorList>
            <person name="Sipos G."/>
            <person name="Prasanna A.N."/>
            <person name="Walter M.C."/>
            <person name="O'Connor E."/>
            <person name="Balint B."/>
            <person name="Krizsan K."/>
            <person name="Kiss B."/>
            <person name="Hess J."/>
            <person name="Varga T."/>
            <person name="Slot J."/>
            <person name="Riley R."/>
            <person name="Boka B."/>
            <person name="Rigling D."/>
            <person name="Barry K."/>
            <person name="Lee J."/>
            <person name="Mihaltcheva S."/>
            <person name="LaButti K."/>
            <person name="Lipzen A."/>
            <person name="Waldron R."/>
            <person name="Moloney N.M."/>
            <person name="Sperisen C."/>
            <person name="Kredics L."/>
            <person name="Vagvoelgyi C."/>
            <person name="Patrignani A."/>
            <person name="Fitzpatrick D."/>
            <person name="Nagy I."/>
            <person name="Doyle S."/>
            <person name="Anderson J.B."/>
            <person name="Grigoriev I.V."/>
            <person name="Gueldener U."/>
            <person name="Muensterkoetter M."/>
            <person name="Nagy L.G."/>
        </authorList>
    </citation>
    <scope>NUCLEOTIDE SEQUENCE [LARGE SCALE GENOMIC DNA]</scope>
    <source>
        <strain evidence="3">Ar21-2</strain>
    </source>
</reference>
<evidence type="ECO:0000313" key="3">
    <source>
        <dbReference type="Proteomes" id="UP000217790"/>
    </source>
</evidence>
<evidence type="ECO:0000256" key="1">
    <source>
        <dbReference type="SAM" id="MobiDB-lite"/>
    </source>
</evidence>
<name>A0A2H3DC38_ARMGA</name>
<proteinExistence type="predicted"/>
<accession>A0A2H3DC38</accession>
<dbReference type="AlphaFoldDB" id="A0A2H3DC38"/>
<protein>
    <submittedName>
        <fullName evidence="2">Uncharacterized protein</fullName>
    </submittedName>
</protein>
<dbReference type="InParanoid" id="A0A2H3DC38"/>